<evidence type="ECO:0000256" key="13">
    <source>
        <dbReference type="ARBA" id="ARBA00023136"/>
    </source>
</evidence>
<keyword evidence="11" id="KW-0106">Calcium</keyword>
<reference evidence="18" key="1">
    <citation type="submission" date="2022-08" db="EMBL/GenBank/DDBJ databases">
        <title>Novel sulphate-reducing endosymbionts in the free-living metamonad Anaeramoeba.</title>
        <authorList>
            <person name="Jerlstrom-Hultqvist J."/>
            <person name="Cepicka I."/>
            <person name="Gallot-Lavallee L."/>
            <person name="Salas-Leiva D."/>
            <person name="Curtis B.A."/>
            <person name="Zahonova K."/>
            <person name="Pipaliya S."/>
            <person name="Dacks J."/>
            <person name="Roger A.J."/>
        </authorList>
    </citation>
    <scope>NUCLEOTIDE SEQUENCE</scope>
    <source>
        <strain evidence="18">Busselton2</strain>
    </source>
</reference>
<keyword evidence="12" id="KW-1133">Transmembrane helix</keyword>
<evidence type="ECO:0000256" key="16">
    <source>
        <dbReference type="RuleBase" id="RU362126"/>
    </source>
</evidence>
<evidence type="ECO:0000256" key="11">
    <source>
        <dbReference type="ARBA" id="ARBA00022837"/>
    </source>
</evidence>
<dbReference type="GO" id="GO:0006457">
    <property type="term" value="P:protein folding"/>
    <property type="evidence" value="ECO:0007669"/>
    <property type="project" value="InterPro"/>
</dbReference>
<keyword evidence="8" id="KW-0677">Repeat</keyword>
<dbReference type="GO" id="GO:0036503">
    <property type="term" value="P:ERAD pathway"/>
    <property type="evidence" value="ECO:0007669"/>
    <property type="project" value="TreeGrafter"/>
</dbReference>
<dbReference type="Gene3D" id="2.10.250.10">
    <property type="entry name" value="Calreticulin/calnexin, P domain"/>
    <property type="match status" value="1"/>
</dbReference>
<accession>A0AAV7ZDE5</accession>
<proteinExistence type="inferred from homology"/>
<feature type="chain" id="PRO_5043099988" evidence="16">
    <location>
        <begin position="19"/>
        <end position="520"/>
    </location>
</feature>
<evidence type="ECO:0000313" key="19">
    <source>
        <dbReference type="Proteomes" id="UP001146793"/>
    </source>
</evidence>
<evidence type="ECO:0000256" key="7">
    <source>
        <dbReference type="ARBA" id="ARBA00022734"/>
    </source>
</evidence>
<evidence type="ECO:0000256" key="8">
    <source>
        <dbReference type="ARBA" id="ARBA00022737"/>
    </source>
</evidence>
<dbReference type="GO" id="GO:0005789">
    <property type="term" value="C:endoplasmic reticulum membrane"/>
    <property type="evidence" value="ECO:0007669"/>
    <property type="project" value="UniProtKB-SubCell"/>
</dbReference>
<evidence type="ECO:0000256" key="4">
    <source>
        <dbReference type="ARBA" id="ARBA00022692"/>
    </source>
</evidence>
<gene>
    <name evidence="18" type="ORF">M0812_15792</name>
</gene>
<evidence type="ECO:0000256" key="14">
    <source>
        <dbReference type="ARBA" id="ARBA00023186"/>
    </source>
</evidence>
<evidence type="ECO:0000256" key="10">
    <source>
        <dbReference type="ARBA" id="ARBA00022833"/>
    </source>
</evidence>
<dbReference type="InterPro" id="IPR018124">
    <property type="entry name" value="Calret/calnex_CS"/>
</dbReference>
<dbReference type="SUPFAM" id="SSF49899">
    <property type="entry name" value="Concanavalin A-like lectins/glucanases"/>
    <property type="match status" value="1"/>
</dbReference>
<feature type="signal peptide" evidence="16">
    <location>
        <begin position="1"/>
        <end position="18"/>
    </location>
</feature>
<dbReference type="AlphaFoldDB" id="A0AAV7ZDE5"/>
<organism evidence="18 19">
    <name type="scientific">Anaeramoeba flamelloides</name>
    <dbReference type="NCBI Taxonomy" id="1746091"/>
    <lineage>
        <taxon>Eukaryota</taxon>
        <taxon>Metamonada</taxon>
        <taxon>Anaeramoebidae</taxon>
        <taxon>Anaeramoeba</taxon>
    </lineage>
</organism>
<dbReference type="EMBL" id="JANTQA010000032">
    <property type="protein sequence ID" value="KAJ3439753.1"/>
    <property type="molecule type" value="Genomic_DNA"/>
</dbReference>
<dbReference type="GO" id="GO:0005788">
    <property type="term" value="C:endoplasmic reticulum lumen"/>
    <property type="evidence" value="ECO:0007669"/>
    <property type="project" value="UniProtKB-SubCell"/>
</dbReference>
<evidence type="ECO:0000256" key="2">
    <source>
        <dbReference type="ARBA" id="ARBA00004389"/>
    </source>
</evidence>
<comment type="subcellular location">
    <subcellularLocation>
        <location evidence="1">Endoplasmic reticulum lumen</location>
    </subcellularLocation>
    <subcellularLocation>
        <location evidence="2">Endoplasmic reticulum membrane</location>
        <topology evidence="2">Single-pass membrane protein</topology>
    </subcellularLocation>
</comment>
<keyword evidence="9 16" id="KW-0256">Endoplasmic reticulum</keyword>
<dbReference type="Proteomes" id="UP001146793">
    <property type="component" value="Unassembled WGS sequence"/>
</dbReference>
<dbReference type="SUPFAM" id="SSF63887">
    <property type="entry name" value="P-domain of calnexin/calreticulin"/>
    <property type="match status" value="1"/>
</dbReference>
<evidence type="ECO:0000256" key="15">
    <source>
        <dbReference type="PIRSR" id="PIRSR601580-3"/>
    </source>
</evidence>
<evidence type="ECO:0000256" key="5">
    <source>
        <dbReference type="ARBA" id="ARBA00022723"/>
    </source>
</evidence>
<keyword evidence="5" id="KW-0479">Metal-binding</keyword>
<keyword evidence="14 16" id="KW-0143">Chaperone</keyword>
<dbReference type="InterPro" id="IPR009033">
    <property type="entry name" value="Calreticulin/calnexin_P_dom_sf"/>
</dbReference>
<evidence type="ECO:0000256" key="1">
    <source>
        <dbReference type="ARBA" id="ARBA00004319"/>
    </source>
</evidence>
<feature type="compositionally biased region" description="Acidic residues" evidence="17">
    <location>
        <begin position="396"/>
        <end position="438"/>
    </location>
</feature>
<feature type="compositionally biased region" description="Basic and acidic residues" evidence="17">
    <location>
        <begin position="385"/>
        <end position="395"/>
    </location>
</feature>
<dbReference type="GO" id="GO:0051082">
    <property type="term" value="F:unfolded protein binding"/>
    <property type="evidence" value="ECO:0007669"/>
    <property type="project" value="InterPro"/>
</dbReference>
<dbReference type="PRINTS" id="PR00626">
    <property type="entry name" value="CALRETICULIN"/>
</dbReference>
<feature type="region of interest" description="Disordered" evidence="17">
    <location>
        <begin position="385"/>
        <end position="444"/>
    </location>
</feature>
<dbReference type="FunFam" id="2.10.250.10:FF:000002">
    <property type="entry name" value="Calreticulin"/>
    <property type="match status" value="1"/>
</dbReference>
<dbReference type="GO" id="GO:0030246">
    <property type="term" value="F:carbohydrate binding"/>
    <property type="evidence" value="ECO:0007669"/>
    <property type="project" value="UniProtKB-KW"/>
</dbReference>
<keyword evidence="10" id="KW-0862">Zinc</keyword>
<keyword evidence="13" id="KW-0472">Membrane</keyword>
<evidence type="ECO:0000313" key="18">
    <source>
        <dbReference type="EMBL" id="KAJ3439753.1"/>
    </source>
</evidence>
<dbReference type="PANTHER" id="PTHR11073">
    <property type="entry name" value="CALRETICULIN AND CALNEXIN"/>
    <property type="match status" value="1"/>
</dbReference>
<feature type="disulfide bond" evidence="15">
    <location>
        <begin position="125"/>
        <end position="156"/>
    </location>
</feature>
<feature type="region of interest" description="Disordered" evidence="17">
    <location>
        <begin position="266"/>
        <end position="301"/>
    </location>
</feature>
<dbReference type="PROSITE" id="PS00804">
    <property type="entry name" value="CALRETICULIN_2"/>
    <property type="match status" value="1"/>
</dbReference>
<dbReference type="PANTHER" id="PTHR11073:SF1">
    <property type="entry name" value="CALNEXIN 14D-RELATED"/>
    <property type="match status" value="1"/>
</dbReference>
<dbReference type="InterPro" id="IPR001580">
    <property type="entry name" value="Calret/calnex"/>
</dbReference>
<dbReference type="Gene3D" id="2.60.120.200">
    <property type="match status" value="1"/>
</dbReference>
<dbReference type="InterPro" id="IPR013320">
    <property type="entry name" value="ConA-like_dom_sf"/>
</dbReference>
<evidence type="ECO:0000256" key="12">
    <source>
        <dbReference type="ARBA" id="ARBA00022989"/>
    </source>
</evidence>
<comment type="similarity">
    <text evidence="3 16">Belongs to the calreticulin family.</text>
</comment>
<evidence type="ECO:0000256" key="6">
    <source>
        <dbReference type="ARBA" id="ARBA00022729"/>
    </source>
</evidence>
<keyword evidence="6 16" id="KW-0732">Signal</keyword>
<sequence length="520" mass="60296">MKLFLFFVLLTLSVVAFCEEEAPVTKLDHKVIAEKAQESFFSLTSFSASDKLPKEWVVTKNKDYKGEWKVEAGSNANGIEGDKILIAQNEARKHGISTKFEKAFDPTEDGFLVQYETRFNNQLTCAGAYLKLPQDFKPSKFSGDDNYVVMFGPDKCGGTNKVHVIYKRLNPKTEEWEEHALKNSPSIKNDVEPHVYTLVVDKENKFELFIDGESKSKGDLIEDFDGWQEEEIDDPEEKKPEDWVDEAMIEDPEDEKPEDWVEEEMIEDPEAEEPEDWDEDEDGEWERPMIPNPDYKGDWKPKKIDNPEYKGEWAPKKIQNKAYYVDENPWKLDKIFGVGIEIWTMDAGLGFDNIIVGSATSKDAALEYIEKTWKVRKEAQKEYQEWEEEQNKTETESDSESDSESESESDSDSESESESETESESESESETEEEVEEEKPEKKELMVSSPCYVKGIGILYSCNISDHFQMELFYQNIPKVPWHNPYTTNTKPKHTMTYPYTYPNKYQQLLKYTQKVPKPL</sequence>
<keyword evidence="7" id="KW-0430">Lectin</keyword>
<keyword evidence="4" id="KW-0812">Transmembrane</keyword>
<evidence type="ECO:0000256" key="3">
    <source>
        <dbReference type="ARBA" id="ARBA00010983"/>
    </source>
</evidence>
<dbReference type="GO" id="GO:0005509">
    <property type="term" value="F:calcium ion binding"/>
    <property type="evidence" value="ECO:0007669"/>
    <property type="project" value="InterPro"/>
</dbReference>
<keyword evidence="15" id="KW-1015">Disulfide bond</keyword>
<comment type="caution">
    <text evidence="18">The sequence shown here is derived from an EMBL/GenBank/DDBJ whole genome shotgun (WGS) entry which is preliminary data.</text>
</comment>
<name>A0AAV7ZDE5_9EUKA</name>
<evidence type="ECO:0000256" key="17">
    <source>
        <dbReference type="SAM" id="MobiDB-lite"/>
    </source>
</evidence>
<feature type="compositionally biased region" description="Acidic residues" evidence="17">
    <location>
        <begin position="266"/>
        <end position="284"/>
    </location>
</feature>
<evidence type="ECO:0000256" key="9">
    <source>
        <dbReference type="ARBA" id="ARBA00022824"/>
    </source>
</evidence>
<protein>
    <submittedName>
        <fullName evidence="18">Calreticulin and calnexin</fullName>
    </submittedName>
</protein>
<dbReference type="Pfam" id="PF00262">
    <property type="entry name" value="Calreticulin"/>
    <property type="match status" value="2"/>
</dbReference>